<keyword evidence="1" id="KW-0680">Restriction system</keyword>
<evidence type="ECO:0000313" key="4">
    <source>
        <dbReference type="Proteomes" id="UP000034569"/>
    </source>
</evidence>
<dbReference type="Proteomes" id="UP000034569">
    <property type="component" value="Unassembled WGS sequence"/>
</dbReference>
<dbReference type="GO" id="GO:0008168">
    <property type="term" value="F:methyltransferase activity"/>
    <property type="evidence" value="ECO:0007669"/>
    <property type="project" value="UniProtKB-KW"/>
</dbReference>
<dbReference type="PANTHER" id="PTHR30408">
    <property type="entry name" value="TYPE-1 RESTRICTION ENZYME ECOKI SPECIFICITY PROTEIN"/>
    <property type="match status" value="1"/>
</dbReference>
<dbReference type="GO" id="GO:0032259">
    <property type="term" value="P:methylation"/>
    <property type="evidence" value="ECO:0007669"/>
    <property type="project" value="UniProtKB-KW"/>
</dbReference>
<evidence type="ECO:0000313" key="3">
    <source>
        <dbReference type="EMBL" id="KKU20570.1"/>
    </source>
</evidence>
<dbReference type="SUPFAM" id="SSF116734">
    <property type="entry name" value="DNA methylase specificity domain"/>
    <property type="match status" value="2"/>
</dbReference>
<dbReference type="InterPro" id="IPR044946">
    <property type="entry name" value="Restrct_endonuc_typeI_TRD_sf"/>
</dbReference>
<evidence type="ECO:0000256" key="2">
    <source>
        <dbReference type="ARBA" id="ARBA00023125"/>
    </source>
</evidence>
<dbReference type="Gene3D" id="3.90.220.20">
    <property type="entry name" value="DNA methylase specificity domains"/>
    <property type="match status" value="2"/>
</dbReference>
<accession>A0A0G1RI01</accession>
<sequence length="471" mass="54316">MQYSVVNYKTVKENSIFRIDADFYRADYLNYLQQIYKHEEYFLKKILHPTEIKRVYEERGIQILLAQNVRNNELDFSNVVFMSESAKEELKRNKLQYDDVILTRSGANFGQSASYKVADEIYACADVLVIKNSKEIKGGYLSTFLNTKQGKALLDRGSYGMAQPHIAPSYLYNLPIPRFDTNLENEINNLVNESEKYKFNSSSLYSQAEQLLLSELGLLEWKPQHTLSFVKNYSNTKKAERFDAEYFQPKYEEIIKAVKKYKGGFDELVNLVKVKKSVEPGSEAYQESGVPFVRVSNLSKFELSDNNQQFISEELYSELKTHQPKQGEILLSKDATPGMAYYLNEEPQKMIVSGGILRLKIDNKQVLPEYLTLVLNSVIVQKQIERDAGGSIINHWRPDQVKATIIPILKEAKQKEIKELVEKSFNDRKLSKSLLEIAKRGVEMAIEKDEQEAEKWINGEISWINGEISKL</sequence>
<name>A0A0G1RI01_9BACT</name>
<dbReference type="AlphaFoldDB" id="A0A0G1RI01"/>
<keyword evidence="3" id="KW-0489">Methyltransferase</keyword>
<dbReference type="PANTHER" id="PTHR30408:SF12">
    <property type="entry name" value="TYPE I RESTRICTION ENZYME MJAVIII SPECIFICITY SUBUNIT"/>
    <property type="match status" value="1"/>
</dbReference>
<organism evidence="3 4">
    <name type="scientific">Candidatus Azambacteria bacterium GW2011_GWC1_46_13</name>
    <dbReference type="NCBI Taxonomy" id="1618619"/>
    <lineage>
        <taxon>Bacteria</taxon>
        <taxon>Candidatus Azamiibacteriota</taxon>
    </lineage>
</organism>
<dbReference type="InterPro" id="IPR052021">
    <property type="entry name" value="Type-I_RS_S_subunit"/>
</dbReference>
<evidence type="ECO:0000256" key="1">
    <source>
        <dbReference type="ARBA" id="ARBA00022747"/>
    </source>
</evidence>
<keyword evidence="3" id="KW-0808">Transferase</keyword>
<gene>
    <name evidence="3" type="ORF">UX33_C0045G0008</name>
</gene>
<proteinExistence type="predicted"/>
<comment type="caution">
    <text evidence="3">The sequence shown here is derived from an EMBL/GenBank/DDBJ whole genome shotgun (WGS) entry which is preliminary data.</text>
</comment>
<dbReference type="PATRIC" id="fig|1618619.3.peg.659"/>
<dbReference type="GO" id="GO:0003677">
    <property type="term" value="F:DNA binding"/>
    <property type="evidence" value="ECO:0007669"/>
    <property type="project" value="UniProtKB-KW"/>
</dbReference>
<keyword evidence="2" id="KW-0238">DNA-binding</keyword>
<dbReference type="GO" id="GO:0009307">
    <property type="term" value="P:DNA restriction-modification system"/>
    <property type="evidence" value="ECO:0007669"/>
    <property type="project" value="UniProtKB-KW"/>
</dbReference>
<reference evidence="3 4" key="1">
    <citation type="journal article" date="2015" name="Nature">
        <title>rRNA introns, odd ribosomes, and small enigmatic genomes across a large radiation of phyla.</title>
        <authorList>
            <person name="Brown C.T."/>
            <person name="Hug L.A."/>
            <person name="Thomas B.C."/>
            <person name="Sharon I."/>
            <person name="Castelle C.J."/>
            <person name="Singh A."/>
            <person name="Wilkins M.J."/>
            <person name="Williams K.H."/>
            <person name="Banfield J.F."/>
        </authorList>
    </citation>
    <scope>NUCLEOTIDE SEQUENCE [LARGE SCALE GENOMIC DNA]</scope>
</reference>
<dbReference type="EMBL" id="LCLU01000045">
    <property type="protein sequence ID" value="KKU20570.1"/>
    <property type="molecule type" value="Genomic_DNA"/>
</dbReference>
<protein>
    <submittedName>
        <fullName evidence="3">Methylase-type I restriction-modification system protein</fullName>
    </submittedName>
</protein>